<name>A0ABU1I5I0_9MICO</name>
<dbReference type="InterPro" id="IPR021878">
    <property type="entry name" value="TgpA_N"/>
</dbReference>
<evidence type="ECO:0000256" key="2">
    <source>
        <dbReference type="SAM" id="Phobius"/>
    </source>
</evidence>
<keyword evidence="2" id="KW-0812">Transmembrane</keyword>
<feature type="transmembrane region" description="Helical" evidence="2">
    <location>
        <begin position="9"/>
        <end position="28"/>
    </location>
</feature>
<feature type="region of interest" description="Disordered" evidence="1">
    <location>
        <begin position="550"/>
        <end position="591"/>
    </location>
</feature>
<evidence type="ECO:0000256" key="1">
    <source>
        <dbReference type="SAM" id="MobiDB-lite"/>
    </source>
</evidence>
<evidence type="ECO:0000313" key="4">
    <source>
        <dbReference type="EMBL" id="MDR6168214.1"/>
    </source>
</evidence>
<keyword evidence="2" id="KW-0472">Membrane</keyword>
<dbReference type="Pfam" id="PF01841">
    <property type="entry name" value="Transglut_core"/>
    <property type="match status" value="1"/>
</dbReference>
<dbReference type="InterPro" id="IPR052901">
    <property type="entry name" value="Bact_TGase-like"/>
</dbReference>
<evidence type="ECO:0000259" key="3">
    <source>
        <dbReference type="SMART" id="SM00460"/>
    </source>
</evidence>
<dbReference type="PANTHER" id="PTHR42736:SF1">
    <property type="entry name" value="PROTEIN-GLUTAMINE GAMMA-GLUTAMYLTRANSFERASE"/>
    <property type="match status" value="1"/>
</dbReference>
<keyword evidence="2" id="KW-1133">Transmembrane helix</keyword>
<feature type="transmembrane region" description="Helical" evidence="2">
    <location>
        <begin position="222"/>
        <end position="243"/>
    </location>
</feature>
<feature type="transmembrane region" description="Helical" evidence="2">
    <location>
        <begin position="67"/>
        <end position="90"/>
    </location>
</feature>
<proteinExistence type="predicted"/>
<accession>A0ABU1I5I0</accession>
<keyword evidence="5" id="KW-1185">Reference proteome</keyword>
<evidence type="ECO:0000313" key="5">
    <source>
        <dbReference type="Proteomes" id="UP001260188"/>
    </source>
</evidence>
<organism evidence="4 5">
    <name type="scientific">Microbacterium paludicola</name>
    <dbReference type="NCBI Taxonomy" id="300019"/>
    <lineage>
        <taxon>Bacteria</taxon>
        <taxon>Bacillati</taxon>
        <taxon>Actinomycetota</taxon>
        <taxon>Actinomycetes</taxon>
        <taxon>Micrococcales</taxon>
        <taxon>Microbacteriaceae</taxon>
        <taxon>Microbacterium</taxon>
    </lineage>
</organism>
<sequence length="764" mass="81149">MMSPVRRRLVLDLVAVALLLSVAIVGFGPTFDGGAYLVAGFGALVIGVGIAWLCARRRWGVLPTAGLTVAAYFIFGGALALPHTALFGVIPTLDTWTQLALGSVQSWKRLLTTVAPVAPYDGHLIVPFLLTLVATVLTASLALRLRQAAWALIPVTAFLVAQILLGMTEPAVPVLQGVVFAVVASVWLALRQAWDPDNAAVRIEPTATSDAATLRHTRLRRLISGTAVVAVAVGAGVATAAVASPPSTRYVLRDIVIPPFDVKQYPSPLQGFRGLVRDDADTPLFTVQGLPDDGRIRLATMDAYNGIVFNVSDEGAGSSSSFTPLRSNMSPDAEGVPGQLQFEIDELRGVWLPDAGAVRSIEFEGERADELRRTAHYNDATGTAAVTAGLAPGTTYTVDTVFPVLPTDEALADVAFAPVKMPKQEGIPDGLSQIATDAVGDADTPIKQVRALTDWLSTDGYFSHGLEDDPYSPSGHGAARITSFFGGDEIIGDDEQYAVAMALLSAQLGIPARVVMGWHPDQGDTAAEFTATGDNVHAWVEVAFEGYGWIPFDPTPDEDNEPNEQTTTPRANPKPQVLQPPPPAQEPAELPPAIANDRDQEEEDDPGFDWIGAILAPVGIGIGVLAIIFAPFVIMGAVKTARRTKRRNADKPADRISGGWDELIDRAVDLNAPVASGATRTESARVVAATMDQPDVTALATSADARVFGPGEPSAEDVDAFWREVDAIVVGMSGRVSVWRRLRARLSLRSLLRGRTRRARGGSA</sequence>
<dbReference type="Gene3D" id="3.10.620.30">
    <property type="match status" value="1"/>
</dbReference>
<dbReference type="SUPFAM" id="SSF54001">
    <property type="entry name" value="Cysteine proteinases"/>
    <property type="match status" value="1"/>
</dbReference>
<protein>
    <submittedName>
        <fullName evidence="4">Transglutaminase-like putative cysteine protease</fullName>
    </submittedName>
</protein>
<feature type="transmembrane region" description="Helical" evidence="2">
    <location>
        <begin position="171"/>
        <end position="190"/>
    </location>
</feature>
<feature type="transmembrane region" description="Helical" evidence="2">
    <location>
        <begin position="34"/>
        <end position="55"/>
    </location>
</feature>
<feature type="transmembrane region" description="Helical" evidence="2">
    <location>
        <begin position="124"/>
        <end position="143"/>
    </location>
</feature>
<feature type="domain" description="Transglutaminase-like" evidence="3">
    <location>
        <begin position="486"/>
        <end position="556"/>
    </location>
</feature>
<dbReference type="Proteomes" id="UP001260188">
    <property type="component" value="Unassembled WGS sequence"/>
</dbReference>
<comment type="caution">
    <text evidence="4">The sequence shown here is derived from an EMBL/GenBank/DDBJ whole genome shotgun (WGS) entry which is preliminary data.</text>
</comment>
<dbReference type="EMBL" id="JAVIZA010000001">
    <property type="protein sequence ID" value="MDR6168214.1"/>
    <property type="molecule type" value="Genomic_DNA"/>
</dbReference>
<dbReference type="Pfam" id="PF11992">
    <property type="entry name" value="TgpA_N"/>
    <property type="match status" value="1"/>
</dbReference>
<dbReference type="PANTHER" id="PTHR42736">
    <property type="entry name" value="PROTEIN-GLUTAMINE GAMMA-GLUTAMYLTRANSFERASE"/>
    <property type="match status" value="1"/>
</dbReference>
<gene>
    <name evidence="4" type="ORF">QE367_002418</name>
</gene>
<dbReference type="SMART" id="SM00460">
    <property type="entry name" value="TGc"/>
    <property type="match status" value="1"/>
</dbReference>
<feature type="transmembrane region" description="Helical" evidence="2">
    <location>
        <begin position="610"/>
        <end position="638"/>
    </location>
</feature>
<reference evidence="4 5" key="1">
    <citation type="submission" date="2023-08" db="EMBL/GenBank/DDBJ databases">
        <title>Functional and genomic diversity of the sorghum phyllosphere microbiome.</title>
        <authorList>
            <person name="Shade A."/>
        </authorList>
    </citation>
    <scope>NUCLEOTIDE SEQUENCE [LARGE SCALE GENOMIC DNA]</scope>
    <source>
        <strain evidence="4 5">SORGH_AS_0919</strain>
    </source>
</reference>
<feature type="transmembrane region" description="Helical" evidence="2">
    <location>
        <begin position="148"/>
        <end position="165"/>
    </location>
</feature>
<dbReference type="InterPro" id="IPR038765">
    <property type="entry name" value="Papain-like_cys_pep_sf"/>
</dbReference>
<dbReference type="InterPro" id="IPR002931">
    <property type="entry name" value="Transglutaminase-like"/>
</dbReference>